<dbReference type="PANTHER" id="PTHR43283:SF15">
    <property type="entry name" value="CONSERVED PROTEIN"/>
    <property type="match status" value="1"/>
</dbReference>
<dbReference type="Gene3D" id="3.40.710.10">
    <property type="entry name" value="DD-peptidase/beta-lactamase superfamily"/>
    <property type="match status" value="1"/>
</dbReference>
<dbReference type="PANTHER" id="PTHR43283">
    <property type="entry name" value="BETA-LACTAMASE-RELATED"/>
    <property type="match status" value="1"/>
</dbReference>
<dbReference type="EMBL" id="CAEZSE010000157">
    <property type="protein sequence ID" value="CAB4540587.1"/>
    <property type="molecule type" value="Genomic_DNA"/>
</dbReference>
<dbReference type="InterPro" id="IPR001466">
    <property type="entry name" value="Beta-lactam-related"/>
</dbReference>
<dbReference type="AlphaFoldDB" id="A0A6J6BPL3"/>
<protein>
    <submittedName>
        <fullName evidence="2">Unannotated protein</fullName>
    </submittedName>
</protein>
<evidence type="ECO:0000313" key="2">
    <source>
        <dbReference type="EMBL" id="CAB4540587.1"/>
    </source>
</evidence>
<reference evidence="2" key="1">
    <citation type="submission" date="2020-05" db="EMBL/GenBank/DDBJ databases">
        <authorList>
            <person name="Chiriac C."/>
            <person name="Salcher M."/>
            <person name="Ghai R."/>
            <person name="Kavagutti S V."/>
        </authorList>
    </citation>
    <scope>NUCLEOTIDE SEQUENCE</scope>
</reference>
<evidence type="ECO:0000259" key="1">
    <source>
        <dbReference type="Pfam" id="PF00144"/>
    </source>
</evidence>
<gene>
    <name evidence="2" type="ORF">UFOPK1353_00906</name>
</gene>
<feature type="domain" description="Beta-lactamase-related" evidence="1">
    <location>
        <begin position="37"/>
        <end position="246"/>
    </location>
</feature>
<proteinExistence type="predicted"/>
<name>A0A6J6BPL3_9ZZZZ</name>
<dbReference type="InterPro" id="IPR012338">
    <property type="entry name" value="Beta-lactam/transpept-like"/>
</dbReference>
<dbReference type="SUPFAM" id="SSF56601">
    <property type="entry name" value="beta-lactamase/transpeptidase-like"/>
    <property type="match status" value="1"/>
</dbReference>
<sequence>MRAFELAREWPAPNTSICVIDRNGDTHTFGDTSRTSRIASISKLLTAWATHIAIEEGSTTLDTPVGQDGCTLAHLLAHAGGYSFDGDTPIVSPARKRIYSNSGYDLIAEHLESVTEIAFNDYLNDAVFSPLGMASSSLNGSGAKDVVSCVDDLVEFALELRKPQLISAETARIATTTQFADLEGVVPGVGRFSPCNWGYGPEIHGAKHPHWMGTRNSASTFGHFGGTGSFIWHDPVTNISCIALCRVEFDNWALHYWPQFFDALLDE</sequence>
<dbReference type="InterPro" id="IPR050789">
    <property type="entry name" value="Diverse_Enzym_Activities"/>
</dbReference>
<accession>A0A6J6BPL3</accession>
<organism evidence="2">
    <name type="scientific">freshwater metagenome</name>
    <dbReference type="NCBI Taxonomy" id="449393"/>
    <lineage>
        <taxon>unclassified sequences</taxon>
        <taxon>metagenomes</taxon>
        <taxon>ecological metagenomes</taxon>
    </lineage>
</organism>
<dbReference type="Pfam" id="PF00144">
    <property type="entry name" value="Beta-lactamase"/>
    <property type="match status" value="1"/>
</dbReference>